<feature type="compositionally biased region" description="Basic and acidic residues" evidence="18">
    <location>
        <begin position="246"/>
        <end position="255"/>
    </location>
</feature>
<dbReference type="SUPFAM" id="SSF48403">
    <property type="entry name" value="Ankyrin repeat"/>
    <property type="match status" value="1"/>
</dbReference>
<evidence type="ECO:0000256" key="7">
    <source>
        <dbReference type="ARBA" id="ARBA00022763"/>
    </source>
</evidence>
<dbReference type="GeneID" id="9475908"/>
<dbReference type="PROSITE" id="PS50297">
    <property type="entry name" value="ANK_REP_REGION"/>
    <property type="match status" value="3"/>
</dbReference>
<dbReference type="OrthoDB" id="539213at2759"/>
<dbReference type="Gene3D" id="1.10.3260.10">
    <property type="entry name" value="DNA ligase, ATP-dependent, N-terminal domain"/>
    <property type="match status" value="1"/>
</dbReference>
<dbReference type="Gene3D" id="3.30.470.30">
    <property type="entry name" value="DNA ligase/mRNA capping enzyme"/>
    <property type="match status" value="1"/>
</dbReference>
<keyword evidence="17" id="KW-0175">Coiled coil</keyword>
<accession>D0N1V4</accession>
<feature type="compositionally biased region" description="Acidic residues" evidence="18">
    <location>
        <begin position="183"/>
        <end position="193"/>
    </location>
</feature>
<dbReference type="eggNOG" id="KOG0504">
    <property type="taxonomic scope" value="Eukaryota"/>
</dbReference>
<feature type="compositionally biased region" description="Low complexity" evidence="18">
    <location>
        <begin position="1439"/>
        <end position="1451"/>
    </location>
</feature>
<gene>
    <name evidence="20" type="ORF">PITG_04709</name>
</gene>
<proteinExistence type="inferred from homology"/>
<dbReference type="SUPFAM" id="SSF56091">
    <property type="entry name" value="DNA ligase/mRNA capping enzyme, catalytic domain"/>
    <property type="match status" value="1"/>
</dbReference>
<dbReference type="InterPro" id="IPR012309">
    <property type="entry name" value="DNA_ligase_ATP-dep_C"/>
</dbReference>
<dbReference type="PROSITE" id="PS50160">
    <property type="entry name" value="DNA_LIGASE_A3"/>
    <property type="match status" value="1"/>
</dbReference>
<sequence length="3896" mass="448408">MAKKAVPKQSSIMSFFGAGASPPAKKRKPAEDDAEKPAASPVKPMKKAKVEKKQVQEEEEVEEEEKDEQVEEEPEDVEMQEEATSVDVEEQDEEDEDVKSKTKPGRRRLRQRVVDEEDEDSDLDLAMTTDKKDAKQEVIDMTSPTSTPQNVKKQVAKKVVTPLKAVKSPKKEAKKSPTKEVSEEVEAREEDEELQPKKEAKKTEKKKKSAASKTSFFTAASSTATSTSSDGKKDAKVKSESATSDKQTEDTDEPRETPYFELAHLFSKIEQVTGRLVIQDLLTAFFRGVIRRSPDDLLACIYLCVCVDLAPPFENLKIGIGDAILMKAIGEATGANLKFIKEMYHKEGDLGKVAQNARSKQKTLSFASLKPATAKGSGLTVQHVYSQFVKIAKMTGNNSQQQKCSIIKGLLVKCEKEKKDKGAQTAAEGAKYIIRGLQGKLRIGLAEKSILMGLTYAFMTDKEYKDKDKQQEALAFVKKAFAECPSYDALVAAFYEVQKEVKSAPFLRVKEFAKVADRCVLTPGTPVSPMLARPTKAYAMVFDRFEGKPFTCEYKYDGERAQIHILPNGEIAIFSRNFENSTERFPDVKLAITNAAKEGVVDSCIVDAEVVAVDRATNKRLPFQILSTRSRKNVKVEDIKIPVCIYAFDLLFLNGESFLGVPLARRREKLREMFDVKPGNFEFATSLDVEDGVDVKDNPEAMEEAVDKVRNFLEEAVRENCEGLMVKTLEKEATYEPANRSHKWLKLKKDYLDGIGDSADLVPIGAFYGRGKRTGVYGAYLLACYDPDTEMFQPITKLGTGLSDEVLKQFYTQLKEKVVDKPPSDYAIGEGIKPDVWFEASCVWEILGADLSISPKYTAAIGLVAKDRGISLRFPRFIRIRDDKDTTQATNSSQIADLYRAQGLTTLTNGMADRSTMWGGPMRRTSELSGRRHHDQQRLLVELELDDSLRSGMEHRDNRRPSSAGAIRHSRHVHPRYDHHNIAEARPRLQSRTPTERQMQQAHAKRLSSPHKLKKQVLGSRHTSTALHASQRVTRSSSLDKSPAQLVVESVQQNIHLRDQVMAHLQQELMGVLPLHRASHVEKNVPQRVVKLLNRMRSLSLAVVEAVVYLSSELGASSMITRSYEHEILEQDFYRYLLQMASSDTEFLACSPQLHRFFEDFDVSLARNPFVDGLSLDSSEVLLCACHQSATSSGLFCSASSSSSSLLKLLTQRLETFALQTQRYLPGWQVLPAARVAAALLHLMDLETRSNAVQMLPRYLQSHSGYRTHIHRPDETSHDYGTFGHDRIQRLDRQDSQAYFRDDESLQSDGSVLEAWTGSPPAKASDGRTLHKARASSLADEPQEKNTSKVPTPSSAWTELPSPKDQNSVRSDASRNSTTETDANVASTRLIPLLNTAAIAKSSSSLDKSGSQKKSRTAKATFADAGVQMSQLNTPIVATTQTTSRSSSGRSLQDEEGRESSVSVIDVDVVPALNGENLNPVTEPSVLPRDTVEERLNRLVNAIETAVPDECEAEDIREAEPSDDNAYECDFEYSSDSALSSIAMALQMLPDFSLSSTESPRADEVSTLAETVPLIEPQGSAIVLLPNTTASNDYTTPTSTLLELGICVESSRTGRESVDQKVQTPTTQDDEYAYSSSTAISSIAMALSLLPGVSRGDIFSAPDVQVDADSLNTDRSLVSQVEGCSVEADEGLMGEISAISAHSNVSVELITQPIHLLPLAPRGFDLTSERTANSSSVSSRSMLSNLPPSAAANLKADVKEEGSELNRIFSLCRDIQVAAFDMSHWVSQREVEEYIQSAAQPFSCLLGYASPTVQSVSKADNAPKYLERELKMLKRNIASWKRWVVGHKRAKVVVRRLVARRKIRMFVLDHHRRRKQARSYEENRRRLLAATRIQRNWRIFRHYMTVAQRQADFRAVHMTFHRARFFVGISRRRRRREDAKERIVRWWRRQRLLIKKKEQRYERIARERERRTRAFRDIQKFLKEILLRRKLKATQEMTKKILFKEQLKWTKARRDMERTMKLDSKHRIELIADMNARFADLDRKWKASEYERLLLLTHHERVVQQQQQAVEVRKRRLAALKIQMFFRLCLLHEKLQRVEMEKRSYNFKFKEQVLTKEKLDVDSRQRIGKTRTQVRVLERKLDRMSREATHTDAQHRQMLQAHQERERISQERVARQKIKAFMDARTLCRRAERERRRLLLHQTQLQAEKTESEFMSSEDQLEQRRTAVSIACDLQQRLSEMETRSEALQAARNLLAVEKEEQARQAALVLEQSRVQASMHLIASWVSGRVQLSKVHKEQAAIRALAAHDLEQEKRHQRHMIEAKNSEISSIKATNLLHQRISQQRNHKTVELIQIQHKQKAALDKSIAERTRAQLVQIIIQLKLLTERESDRGISLGLASVAQLCKTQVHTFARLKHLRNMNYARRIQRVWRRYMGIKRAQQLALTQLEAKCQAVARRIQVWWRDWLEAQRRREEQRLESIRARVNARKIQRVWRRWVQRERERRQEQQVAFNAHLEVIRTRANARRIQSVWRRWVKREQERRLLFSQHVEAIRRRASARKIQAEWRRWIQGERARRHVQRLAFEAQLKVCRIRANARKIQRVWRRWVLEKKLRARRRAHRAVLSSTVRIQRWWRTWRKTQRVKATRTRILHNACAQVIQKKWREWQRRRNAKRARQRLRIQRECCAKRLQKCWRSWRDWSCRREESAKRIQTRWNKWHKEKQNAERKRKEQTVAATRIQRRWRRRLCRRQYEKEKARKQKQKRETCAVKRIQRVWRCWRKRSVEKAEREQQEKEERAVAARIQHNWTAKLSRRNKQEAERKRHIGAQRIQGNWRRWRRQQEVKRARKREVESQRVSAILFQRTWKKWHEQRRQICAVLAIQKQWRAHHAAVQSHSEVERTQQEDERFQQVEQIRNASSLTIQRTWGLRQHRRKMERQRVQHEQHMAALKIQTLWLKWHHEQEEELERERIRQEQDESSLKIQRSLGISHRRRKVIEMRLRHKQNLNALKIQKHWRRWRYLRLEQRTKGGDAGLQKRKRSSATTAFNQAGYELERQQKLETITERSYGQCIARAVKRYHQSRRQARAATKIEAVWKGWLYRGLYLQAVEAKHAEDVRQYQLLISVLATKVQVCRRQWNVGIRQAKRAAAKSEELRLIQQAKALERKLIAAKRTLAAKRIQRALVSRRRLIATTGVSHRAVVERENEVELETAIDRVEERDAAVQSLIEEHTPTSIESQERNLQELSIGEELEIVEPTEKPTDVSRDEEAQVDVVHSAVESTVVDWSHRQLPHILSRSVNQVLFCHEAATVLQKCVRGHQRRQQMHFHFQHSFTTSGGAANHEHFHFYFWRARAWLDWNVAKSSTAETNPNVSILRLRFDELLTRNLLQLFEPSNEYLTSEIQQVLHELASDAWHVVQSPVCMEHNTNPRPELRYHDVGELELPLSIKLMQHMEQQHAQTGRQQLLKVDTSVQERPVTSPRAQNAGTIFTAVEAASLEAATFLQQQGADLGALDPKTQRNAFHLLSFSKENHRSRAEVLDFLLTCGATINVNAVDCNGETPLMLYASLGHLEFMQKLLQHGADLRLTNNQGQNVLHRACQQDQVEICGFLQQLMLKDSIAETPIPETMASFVPTALTLHTPDKSGRYPLHYLAGMGFVECAKQLIVLTEANFEWNRLLHAHGDADGRTALHLAVLSHDVAMTAFLLTPGGGCDVHAVDELHRSAVHYAVDSNAALQLMTRLVQHGANVNVADERGDTPLHWAAFAGRATVTQTLLSLGADPTWSNCDWETPAQIAAAYGQLECMRLLLQAQRKAGAAEQEKLKRPASEKTALERLEEAVQELHQRQASMHSFRVDQDASPLVEQAQTGYWEELHQDVQLVEESGQFSSEDEQEFLFD</sequence>
<feature type="domain" description="ATP-dependent DNA ligase family profile" evidence="19">
    <location>
        <begin position="636"/>
        <end position="786"/>
    </location>
</feature>
<keyword evidence="9 15" id="KW-0233">DNA recombination</keyword>
<dbReference type="GO" id="GO:0005739">
    <property type="term" value="C:mitochondrion"/>
    <property type="evidence" value="ECO:0007669"/>
    <property type="project" value="TreeGrafter"/>
</dbReference>
<dbReference type="InterPro" id="IPR012308">
    <property type="entry name" value="DNA_ligase_ATP-dep_N"/>
</dbReference>
<feature type="region of interest" description="Disordered" evidence="18">
    <location>
        <begin position="1436"/>
        <end position="1463"/>
    </location>
</feature>
<evidence type="ECO:0000256" key="1">
    <source>
        <dbReference type="ARBA" id="ARBA00004123"/>
    </source>
</evidence>
<dbReference type="GO" id="GO:0006281">
    <property type="term" value="P:DNA repair"/>
    <property type="evidence" value="ECO:0007669"/>
    <property type="project" value="UniProtKB-KW"/>
</dbReference>
<feature type="compositionally biased region" description="Basic residues" evidence="18">
    <location>
        <begin position="101"/>
        <end position="111"/>
    </location>
</feature>
<feature type="repeat" description="ANK" evidence="14">
    <location>
        <begin position="3556"/>
        <end position="3588"/>
    </location>
</feature>
<dbReference type="PROSITE" id="PS00697">
    <property type="entry name" value="DNA_LIGASE_A1"/>
    <property type="match status" value="1"/>
</dbReference>
<dbReference type="InterPro" id="IPR000977">
    <property type="entry name" value="DNA_ligase_ATP-dep"/>
</dbReference>
<keyword evidence="7 15" id="KW-0227">DNA damage</keyword>
<keyword evidence="11" id="KW-0539">Nucleus</keyword>
<dbReference type="HOGENOM" id="CLU_000194_0_0_1"/>
<dbReference type="PANTHER" id="PTHR45674:SF4">
    <property type="entry name" value="DNA LIGASE 1"/>
    <property type="match status" value="1"/>
</dbReference>
<dbReference type="SUPFAM" id="SSF50249">
    <property type="entry name" value="Nucleic acid-binding proteins"/>
    <property type="match status" value="1"/>
</dbReference>
<feature type="region of interest" description="Disordered" evidence="18">
    <location>
        <begin position="1311"/>
        <end position="1384"/>
    </location>
</feature>
<dbReference type="GO" id="GO:0006310">
    <property type="term" value="P:DNA recombination"/>
    <property type="evidence" value="ECO:0007669"/>
    <property type="project" value="UniProtKB-KW"/>
</dbReference>
<name>D0N1V4_PHYIT</name>
<dbReference type="InterPro" id="IPR000048">
    <property type="entry name" value="IQ_motif_EF-hand-BS"/>
</dbReference>
<dbReference type="Gene3D" id="3.30.1490.70">
    <property type="match status" value="1"/>
</dbReference>
<dbReference type="InterPro" id="IPR036770">
    <property type="entry name" value="Ankyrin_rpt-contain_sf"/>
</dbReference>
<evidence type="ECO:0000256" key="17">
    <source>
        <dbReference type="SAM" id="Coils"/>
    </source>
</evidence>
<dbReference type="GO" id="GO:0003910">
    <property type="term" value="F:DNA ligase (ATP) activity"/>
    <property type="evidence" value="ECO:0007669"/>
    <property type="project" value="UniProtKB-EC"/>
</dbReference>
<keyword evidence="5" id="KW-0235">DNA replication</keyword>
<evidence type="ECO:0000256" key="18">
    <source>
        <dbReference type="SAM" id="MobiDB-lite"/>
    </source>
</evidence>
<feature type="compositionally biased region" description="Low complexity" evidence="18">
    <location>
        <begin position="219"/>
        <end position="229"/>
    </location>
</feature>
<dbReference type="KEGG" id="pif:PITG_04709"/>
<feature type="compositionally biased region" description="Basic and acidic residues" evidence="18">
    <location>
        <begin position="230"/>
        <end position="239"/>
    </location>
</feature>
<comment type="subcellular location">
    <subcellularLocation>
        <location evidence="1">Nucleus</location>
    </subcellularLocation>
</comment>
<dbReference type="SMART" id="SM00248">
    <property type="entry name" value="ANK"/>
    <property type="match status" value="9"/>
</dbReference>
<feature type="compositionally biased region" description="Acidic residues" evidence="18">
    <location>
        <begin position="57"/>
        <end position="81"/>
    </location>
</feature>
<evidence type="ECO:0000313" key="21">
    <source>
        <dbReference type="Proteomes" id="UP000006643"/>
    </source>
</evidence>
<dbReference type="PROSITE" id="PS00333">
    <property type="entry name" value="DNA_LIGASE_A2"/>
    <property type="match status" value="1"/>
</dbReference>
<dbReference type="GO" id="GO:0005524">
    <property type="term" value="F:ATP binding"/>
    <property type="evidence" value="ECO:0007669"/>
    <property type="project" value="UniProtKB-KW"/>
</dbReference>
<dbReference type="EMBL" id="DS028123">
    <property type="protein sequence ID" value="EEY68283.1"/>
    <property type="molecule type" value="Genomic_DNA"/>
</dbReference>
<dbReference type="CDD" id="cd07900">
    <property type="entry name" value="Adenylation_DNA_ligase_I_Euk"/>
    <property type="match status" value="1"/>
</dbReference>
<dbReference type="STRING" id="403677.D0N1V4"/>
<feature type="coiled-coil region" evidence="17">
    <location>
        <begin position="3146"/>
        <end position="3180"/>
    </location>
</feature>
<feature type="compositionally biased region" description="Basic and acidic residues" evidence="18">
    <location>
        <begin position="951"/>
        <end position="960"/>
    </location>
</feature>
<keyword evidence="14" id="KW-0040">ANK repeat</keyword>
<dbReference type="InterPro" id="IPR012310">
    <property type="entry name" value="DNA_ligase_ATP-dep_cent"/>
</dbReference>
<evidence type="ECO:0000256" key="12">
    <source>
        <dbReference type="ARBA" id="ARBA00023306"/>
    </source>
</evidence>
<feature type="repeat" description="ANK" evidence="14">
    <location>
        <begin position="3753"/>
        <end position="3785"/>
    </location>
</feature>
<feature type="compositionally biased region" description="Polar residues" evidence="18">
    <location>
        <begin position="1348"/>
        <end position="1357"/>
    </location>
</feature>
<evidence type="ECO:0000256" key="13">
    <source>
        <dbReference type="ARBA" id="ARBA00034003"/>
    </source>
</evidence>
<comment type="similarity">
    <text evidence="2 16">Belongs to the ATP-dependent DNA ligase family.</text>
</comment>
<keyword evidence="4" id="KW-0132">Cell division</keyword>
<keyword evidence="3 15" id="KW-0436">Ligase</keyword>
<dbReference type="GO" id="GO:0005634">
    <property type="term" value="C:nucleus"/>
    <property type="evidence" value="ECO:0007669"/>
    <property type="project" value="UniProtKB-SubCell"/>
</dbReference>
<dbReference type="GO" id="GO:0003677">
    <property type="term" value="F:DNA binding"/>
    <property type="evidence" value="ECO:0007669"/>
    <property type="project" value="InterPro"/>
</dbReference>
<keyword evidence="21" id="KW-1185">Reference proteome</keyword>
<dbReference type="OMA" id="FVECAKQ"/>
<evidence type="ECO:0000256" key="10">
    <source>
        <dbReference type="ARBA" id="ARBA00023204"/>
    </source>
</evidence>
<keyword evidence="12" id="KW-0131">Cell cycle</keyword>
<evidence type="ECO:0000313" key="20">
    <source>
        <dbReference type="EMBL" id="EEY68283.1"/>
    </source>
</evidence>
<feature type="region of interest" description="Disordered" evidence="18">
    <location>
        <begin position="219"/>
        <end position="255"/>
    </location>
</feature>
<dbReference type="RefSeq" id="XP_002905442.1">
    <property type="nucleotide sequence ID" value="XM_002905396.1"/>
</dbReference>
<evidence type="ECO:0000256" key="3">
    <source>
        <dbReference type="ARBA" id="ARBA00022598"/>
    </source>
</evidence>
<evidence type="ECO:0000256" key="4">
    <source>
        <dbReference type="ARBA" id="ARBA00022618"/>
    </source>
</evidence>
<evidence type="ECO:0000256" key="8">
    <source>
        <dbReference type="ARBA" id="ARBA00022840"/>
    </source>
</evidence>
<feature type="compositionally biased region" description="Polar residues" evidence="18">
    <location>
        <begin position="1364"/>
        <end position="1384"/>
    </location>
</feature>
<feature type="region of interest" description="Disordered" evidence="18">
    <location>
        <begin position="1"/>
        <end position="206"/>
    </location>
</feature>
<dbReference type="InterPro" id="IPR036599">
    <property type="entry name" value="DNA_ligase_N_sf"/>
</dbReference>
<dbReference type="eggNOG" id="KOG0967">
    <property type="taxonomic scope" value="Eukaryota"/>
</dbReference>
<evidence type="ECO:0000259" key="19">
    <source>
        <dbReference type="PROSITE" id="PS50160"/>
    </source>
</evidence>
<dbReference type="FunFam" id="2.40.50.140:FF:000062">
    <property type="entry name" value="DNA ligase"/>
    <property type="match status" value="1"/>
</dbReference>
<evidence type="ECO:0000256" key="11">
    <source>
        <dbReference type="ARBA" id="ARBA00023242"/>
    </source>
</evidence>
<dbReference type="PROSITE" id="PS50088">
    <property type="entry name" value="ANK_REPEAT"/>
    <property type="match status" value="4"/>
</dbReference>
<dbReference type="InterPro" id="IPR012340">
    <property type="entry name" value="NA-bd_OB-fold"/>
</dbReference>
<evidence type="ECO:0000256" key="9">
    <source>
        <dbReference type="ARBA" id="ARBA00023172"/>
    </source>
</evidence>
<feature type="compositionally biased region" description="Basic and acidic residues" evidence="18">
    <location>
        <begin position="975"/>
        <end position="987"/>
    </location>
</feature>
<dbReference type="Pfam" id="PF12796">
    <property type="entry name" value="Ank_2"/>
    <property type="match status" value="3"/>
</dbReference>
<feature type="region of interest" description="Disordered" evidence="18">
    <location>
        <begin position="951"/>
        <end position="1042"/>
    </location>
</feature>
<feature type="compositionally biased region" description="Polar residues" evidence="18">
    <location>
        <begin position="990"/>
        <end position="1001"/>
    </location>
</feature>
<dbReference type="Pfam" id="PF01068">
    <property type="entry name" value="DNA_ligase_A_M"/>
    <property type="match status" value="1"/>
</dbReference>
<dbReference type="CDD" id="cd07969">
    <property type="entry name" value="OBF_DNA_ligase_I"/>
    <property type="match status" value="1"/>
</dbReference>
<dbReference type="NCBIfam" id="TIGR00574">
    <property type="entry name" value="dnl1"/>
    <property type="match status" value="1"/>
</dbReference>
<evidence type="ECO:0000256" key="6">
    <source>
        <dbReference type="ARBA" id="ARBA00022741"/>
    </source>
</evidence>
<feature type="repeat" description="ANK" evidence="14">
    <location>
        <begin position="3684"/>
        <end position="3716"/>
    </location>
</feature>
<dbReference type="InterPro" id="IPR016059">
    <property type="entry name" value="DNA_ligase_ATP-dep_CS"/>
</dbReference>
<feature type="repeat" description="ANK" evidence="14">
    <location>
        <begin position="3719"/>
        <end position="3752"/>
    </location>
</feature>
<keyword evidence="8 15" id="KW-0067">ATP-binding</keyword>
<dbReference type="EC" id="6.5.1.1" evidence="15"/>
<feature type="compositionally biased region" description="Basic and acidic residues" evidence="18">
    <location>
        <begin position="129"/>
        <end position="138"/>
    </location>
</feature>
<evidence type="ECO:0000256" key="16">
    <source>
        <dbReference type="RuleBase" id="RU004196"/>
    </source>
</evidence>
<evidence type="ECO:0000256" key="15">
    <source>
        <dbReference type="RuleBase" id="RU000617"/>
    </source>
</evidence>
<feature type="compositionally biased region" description="Basic residues" evidence="18">
    <location>
        <begin position="1003"/>
        <end position="1015"/>
    </location>
</feature>
<evidence type="ECO:0000256" key="5">
    <source>
        <dbReference type="ARBA" id="ARBA00022705"/>
    </source>
</evidence>
<dbReference type="Gene3D" id="2.40.50.140">
    <property type="entry name" value="Nucleic acid-binding proteins"/>
    <property type="match status" value="1"/>
</dbReference>
<organism evidence="20 21">
    <name type="scientific">Phytophthora infestans (strain T30-4)</name>
    <name type="common">Potato late blight agent</name>
    <dbReference type="NCBI Taxonomy" id="403677"/>
    <lineage>
        <taxon>Eukaryota</taxon>
        <taxon>Sar</taxon>
        <taxon>Stramenopiles</taxon>
        <taxon>Oomycota</taxon>
        <taxon>Peronosporomycetes</taxon>
        <taxon>Peronosporales</taxon>
        <taxon>Peronosporaceae</taxon>
        <taxon>Phytophthora</taxon>
    </lineage>
</organism>
<dbReference type="GO" id="GO:0006273">
    <property type="term" value="P:lagging strand elongation"/>
    <property type="evidence" value="ECO:0007669"/>
    <property type="project" value="TreeGrafter"/>
</dbReference>
<feature type="coiled-coil region" evidence="17">
    <location>
        <begin position="2127"/>
        <end position="2154"/>
    </location>
</feature>
<dbReference type="VEuPathDB" id="FungiDB:PITG_04709"/>
<dbReference type="PANTHER" id="PTHR45674">
    <property type="entry name" value="DNA LIGASE 1/3 FAMILY MEMBER"/>
    <property type="match status" value="1"/>
</dbReference>
<feature type="compositionally biased region" description="Acidic residues" evidence="18">
    <location>
        <begin position="87"/>
        <end position="97"/>
    </location>
</feature>
<dbReference type="SUPFAM" id="SSF117018">
    <property type="entry name" value="ATP-dependent DNA ligase DNA-binding domain"/>
    <property type="match status" value="1"/>
</dbReference>
<dbReference type="Gene3D" id="1.25.40.20">
    <property type="entry name" value="Ankyrin repeat-containing domain"/>
    <property type="match status" value="2"/>
</dbReference>
<dbReference type="GO" id="GO:0071897">
    <property type="term" value="P:DNA biosynthetic process"/>
    <property type="evidence" value="ECO:0007669"/>
    <property type="project" value="InterPro"/>
</dbReference>
<dbReference type="InterPro" id="IPR002110">
    <property type="entry name" value="Ankyrin_rpt"/>
</dbReference>
<dbReference type="Proteomes" id="UP000006643">
    <property type="component" value="Unassembled WGS sequence"/>
</dbReference>
<dbReference type="PROSITE" id="PS50096">
    <property type="entry name" value="IQ"/>
    <property type="match status" value="5"/>
</dbReference>
<comment type="catalytic activity">
    <reaction evidence="13 15">
        <text>ATP + (deoxyribonucleotide)n-3'-hydroxyl + 5'-phospho-(deoxyribonucleotide)m = (deoxyribonucleotide)n+m + AMP + diphosphate.</text>
        <dbReference type="EC" id="6.5.1.1"/>
    </reaction>
</comment>
<evidence type="ECO:0000256" key="14">
    <source>
        <dbReference type="PROSITE-ProRule" id="PRU00023"/>
    </source>
</evidence>
<keyword evidence="10 15" id="KW-0234">DNA repair</keyword>
<dbReference type="InterPro" id="IPR050191">
    <property type="entry name" value="ATP-dep_DNA_ligase"/>
</dbReference>
<dbReference type="GO" id="GO:0051301">
    <property type="term" value="P:cell division"/>
    <property type="evidence" value="ECO:0007669"/>
    <property type="project" value="UniProtKB-KW"/>
</dbReference>
<feature type="compositionally biased region" description="Low complexity" evidence="18">
    <location>
        <begin position="151"/>
        <end position="166"/>
    </location>
</feature>
<feature type="coiled-coil region" evidence="17">
    <location>
        <begin position="2932"/>
        <end position="2983"/>
    </location>
</feature>
<feature type="compositionally biased region" description="Polar residues" evidence="18">
    <location>
        <begin position="1021"/>
        <end position="1040"/>
    </location>
</feature>
<feature type="coiled-coil region" evidence="17">
    <location>
        <begin position="2720"/>
        <end position="2804"/>
    </location>
</feature>
<dbReference type="FunFam" id="3.30.470.30:FF:000002">
    <property type="entry name" value="DNA ligase"/>
    <property type="match status" value="1"/>
</dbReference>
<dbReference type="Pfam" id="PF04675">
    <property type="entry name" value="DNA_ligase_A_N"/>
    <property type="match status" value="1"/>
</dbReference>
<keyword evidence="6 15" id="KW-0547">Nucleotide-binding</keyword>
<protein>
    <recommendedName>
        <fullName evidence="15">DNA ligase</fullName>
        <ecNumber evidence="15">6.5.1.1</ecNumber>
    </recommendedName>
</protein>
<dbReference type="InParanoid" id="D0N1V4"/>
<dbReference type="Pfam" id="PF04679">
    <property type="entry name" value="DNA_ligase_A_C"/>
    <property type="match status" value="1"/>
</dbReference>
<feature type="compositionally biased region" description="Basic and acidic residues" evidence="18">
    <location>
        <begin position="169"/>
        <end position="182"/>
    </location>
</feature>
<dbReference type="SMART" id="SM00015">
    <property type="entry name" value="IQ"/>
    <property type="match status" value="15"/>
</dbReference>
<evidence type="ECO:0000256" key="2">
    <source>
        <dbReference type="ARBA" id="ARBA00007572"/>
    </source>
</evidence>
<reference evidence="21" key="1">
    <citation type="journal article" date="2009" name="Nature">
        <title>Genome sequence and analysis of the Irish potato famine pathogen Phytophthora infestans.</title>
        <authorList>
            <consortium name="The Broad Institute Genome Sequencing Platform"/>
            <person name="Haas B.J."/>
            <person name="Kamoun S."/>
            <person name="Zody M.C."/>
            <person name="Jiang R.H."/>
            <person name="Handsaker R.E."/>
            <person name="Cano L.M."/>
            <person name="Grabherr M."/>
            <person name="Kodira C.D."/>
            <person name="Raffaele S."/>
            <person name="Torto-Alalibo T."/>
            <person name="Bozkurt T.O."/>
            <person name="Ah-Fong A.M."/>
            <person name="Alvarado L."/>
            <person name="Anderson V.L."/>
            <person name="Armstrong M.R."/>
            <person name="Avrova A."/>
            <person name="Baxter L."/>
            <person name="Beynon J."/>
            <person name="Boevink P.C."/>
            <person name="Bollmann S.R."/>
            <person name="Bos J.I."/>
            <person name="Bulone V."/>
            <person name="Cai G."/>
            <person name="Cakir C."/>
            <person name="Carrington J.C."/>
            <person name="Chawner M."/>
            <person name="Conti L."/>
            <person name="Costanzo S."/>
            <person name="Ewan R."/>
            <person name="Fahlgren N."/>
            <person name="Fischbach M.A."/>
            <person name="Fugelstad J."/>
            <person name="Gilroy E.M."/>
            <person name="Gnerre S."/>
            <person name="Green P.J."/>
            <person name="Grenville-Briggs L.J."/>
            <person name="Griffith J."/>
            <person name="Grunwald N.J."/>
            <person name="Horn K."/>
            <person name="Horner N.R."/>
            <person name="Hu C.H."/>
            <person name="Huitema E."/>
            <person name="Jeong D.H."/>
            <person name="Jones A.M."/>
            <person name="Jones J.D."/>
            <person name="Jones R.W."/>
            <person name="Karlsson E.K."/>
            <person name="Kunjeti S.G."/>
            <person name="Lamour K."/>
            <person name="Liu Z."/>
            <person name="Ma L."/>
            <person name="Maclean D."/>
            <person name="Chibucos M.C."/>
            <person name="McDonald H."/>
            <person name="McWalters J."/>
            <person name="Meijer H.J."/>
            <person name="Morgan W."/>
            <person name="Morris P.F."/>
            <person name="Munro C.A."/>
            <person name="O'Neill K."/>
            <person name="Ospina-Giraldo M."/>
            <person name="Pinzon A."/>
            <person name="Pritchard L."/>
            <person name="Ramsahoye B."/>
            <person name="Ren Q."/>
            <person name="Restrepo S."/>
            <person name="Roy S."/>
            <person name="Sadanandom A."/>
            <person name="Savidor A."/>
            <person name="Schornack S."/>
            <person name="Schwartz D.C."/>
            <person name="Schumann U.D."/>
            <person name="Schwessinger B."/>
            <person name="Seyer L."/>
            <person name="Sharpe T."/>
            <person name="Silvar C."/>
            <person name="Song J."/>
            <person name="Studholme D.J."/>
            <person name="Sykes S."/>
            <person name="Thines M."/>
            <person name="van de Vondervoort P.J."/>
            <person name="Phuntumart V."/>
            <person name="Wawra S."/>
            <person name="Weide R."/>
            <person name="Win J."/>
            <person name="Young C."/>
            <person name="Zhou S."/>
            <person name="Fry W."/>
            <person name="Meyers B.C."/>
            <person name="van West P."/>
            <person name="Ristaino J."/>
            <person name="Govers F."/>
            <person name="Birch P.R."/>
            <person name="Whisson S.C."/>
            <person name="Judelson H.S."/>
            <person name="Nusbaum C."/>
        </authorList>
    </citation>
    <scope>NUCLEOTIDE SEQUENCE [LARGE SCALE GENOMIC DNA]</scope>
    <source>
        <strain evidence="21">T30-4</strain>
    </source>
</reference>